<feature type="transmembrane region" description="Helical" evidence="6">
    <location>
        <begin position="293"/>
        <end position="313"/>
    </location>
</feature>
<dbReference type="PANTHER" id="PTHR43711:SF1">
    <property type="entry name" value="HISTIDINE KINASE 1"/>
    <property type="match status" value="1"/>
</dbReference>
<dbReference type="EMBL" id="RQGC01000008">
    <property type="protein sequence ID" value="TGL40258.1"/>
    <property type="molecule type" value="Genomic_DNA"/>
</dbReference>
<feature type="domain" description="Histidine kinase" evidence="7">
    <location>
        <begin position="568"/>
        <end position="772"/>
    </location>
</feature>
<dbReference type="InterPro" id="IPR036890">
    <property type="entry name" value="HATPase_C_sf"/>
</dbReference>
<comment type="caution">
    <text evidence="8">The sequence shown here is derived from an EMBL/GenBank/DDBJ whole genome shotgun (WGS) entry which is preliminary data.</text>
</comment>
<dbReference type="PRINTS" id="PR00344">
    <property type="entry name" value="BCTRLSENSOR"/>
</dbReference>
<evidence type="ECO:0000313" key="8">
    <source>
        <dbReference type="EMBL" id="TGK02541.1"/>
    </source>
</evidence>
<evidence type="ECO:0000256" key="4">
    <source>
        <dbReference type="ARBA" id="ARBA00022777"/>
    </source>
</evidence>
<keyword evidence="3" id="KW-0808">Transferase</keyword>
<dbReference type="Proteomes" id="UP000297946">
    <property type="component" value="Unassembled WGS sequence"/>
</dbReference>
<keyword evidence="4 8" id="KW-0418">Kinase</keyword>
<dbReference type="InterPro" id="IPR011623">
    <property type="entry name" value="7TMR_DISM_rcpt_extracell_dom1"/>
</dbReference>
<comment type="catalytic activity">
    <reaction evidence="1">
        <text>ATP + protein L-histidine = ADP + protein N-phospho-L-histidine.</text>
        <dbReference type="EC" id="2.7.13.3"/>
    </reaction>
</comment>
<dbReference type="Pfam" id="PF07695">
    <property type="entry name" value="7TMR-DISM_7TM"/>
    <property type="match status" value="1"/>
</dbReference>
<keyword evidence="5" id="KW-0902">Two-component regulatory system</keyword>
<dbReference type="Proteomes" id="UP000297273">
    <property type="component" value="Unassembled WGS sequence"/>
</dbReference>
<accession>A0A5F1ZTT6</accession>
<evidence type="ECO:0000256" key="3">
    <source>
        <dbReference type="ARBA" id="ARBA00022679"/>
    </source>
</evidence>
<dbReference type="PANTHER" id="PTHR43711">
    <property type="entry name" value="TWO-COMPONENT HISTIDINE KINASE"/>
    <property type="match status" value="1"/>
</dbReference>
<dbReference type="InterPro" id="IPR003594">
    <property type="entry name" value="HATPase_dom"/>
</dbReference>
<dbReference type="AlphaFoldDB" id="A0A5F1ZTT6"/>
<keyword evidence="10" id="KW-1185">Reference proteome</keyword>
<dbReference type="Pfam" id="PF02518">
    <property type="entry name" value="HATPase_c"/>
    <property type="match status" value="1"/>
</dbReference>
<reference evidence="10 11" key="2">
    <citation type="journal article" date="2019" name="PLoS Negl. Trop. Dis.">
        <title>Revisiting the worldwide diversity of Leptospira species in the environment.</title>
        <authorList>
            <person name="Vincent A.T."/>
            <person name="Schiettekatte O."/>
            <person name="Bourhy P."/>
            <person name="Veyrier F.J."/>
            <person name="Picardeau M."/>
        </authorList>
    </citation>
    <scope>NUCLEOTIDE SEQUENCE [LARGE SCALE GENOMIC DNA]</scope>
    <source>
        <strain evidence="10">201702690</strain>
        <strain evidence="8 11">SSW18</strain>
    </source>
</reference>
<dbReference type="SUPFAM" id="SSF49785">
    <property type="entry name" value="Galactose-binding domain-like"/>
    <property type="match status" value="1"/>
</dbReference>
<organism evidence="8 11">
    <name type="scientific">Leptospira langatensis</name>
    <dbReference type="NCBI Taxonomy" id="2484983"/>
    <lineage>
        <taxon>Bacteria</taxon>
        <taxon>Pseudomonadati</taxon>
        <taxon>Spirochaetota</taxon>
        <taxon>Spirochaetia</taxon>
        <taxon>Leptospirales</taxon>
        <taxon>Leptospiraceae</taxon>
        <taxon>Leptospira</taxon>
    </lineage>
</organism>
<feature type="transmembrane region" description="Helical" evidence="6">
    <location>
        <begin position="351"/>
        <end position="373"/>
    </location>
</feature>
<evidence type="ECO:0000313" key="9">
    <source>
        <dbReference type="EMBL" id="TGL40258.1"/>
    </source>
</evidence>
<dbReference type="PROSITE" id="PS50109">
    <property type="entry name" value="HIS_KIN"/>
    <property type="match status" value="1"/>
</dbReference>
<dbReference type="OrthoDB" id="344288at2"/>
<dbReference type="InterPro" id="IPR008979">
    <property type="entry name" value="Galactose-bd-like_sf"/>
</dbReference>
<keyword evidence="6" id="KW-0812">Transmembrane</keyword>
<evidence type="ECO:0000256" key="1">
    <source>
        <dbReference type="ARBA" id="ARBA00000085"/>
    </source>
</evidence>
<evidence type="ECO:0000313" key="11">
    <source>
        <dbReference type="Proteomes" id="UP000297946"/>
    </source>
</evidence>
<proteinExistence type="predicted"/>
<gene>
    <name evidence="8" type="ORF">EHO57_04195</name>
    <name evidence="9" type="ORF">EHQ53_13920</name>
</gene>
<feature type="transmembrane region" description="Helical" evidence="6">
    <location>
        <begin position="199"/>
        <end position="221"/>
    </location>
</feature>
<dbReference type="RefSeq" id="WP_135646372.1">
    <property type="nucleotide sequence ID" value="NZ_RQER01000004.1"/>
</dbReference>
<protein>
    <recommendedName>
        <fullName evidence="2">histidine kinase</fullName>
        <ecNumber evidence="2">2.7.13.3</ecNumber>
    </recommendedName>
</protein>
<reference evidence="9" key="1">
    <citation type="submission" date="2018-10" db="EMBL/GenBank/DDBJ databases">
        <authorList>
            <person name="Vincent A.T."/>
            <person name="Schiettekatte O."/>
            <person name="Bourhy P."/>
            <person name="Veyrier F.J."/>
            <person name="Picardeau M."/>
        </authorList>
    </citation>
    <scope>NUCLEOTIDE SEQUENCE</scope>
    <source>
        <strain evidence="9">201702690</strain>
    </source>
</reference>
<dbReference type="SMART" id="SM00387">
    <property type="entry name" value="HATPase_c"/>
    <property type="match status" value="1"/>
</dbReference>
<keyword evidence="6" id="KW-0472">Membrane</keyword>
<evidence type="ECO:0000259" key="7">
    <source>
        <dbReference type="PROSITE" id="PS50109"/>
    </source>
</evidence>
<dbReference type="PROSITE" id="PS51257">
    <property type="entry name" value="PROKAR_LIPOPROTEIN"/>
    <property type="match status" value="1"/>
</dbReference>
<dbReference type="GO" id="GO:0004673">
    <property type="term" value="F:protein histidine kinase activity"/>
    <property type="evidence" value="ECO:0007669"/>
    <property type="project" value="UniProtKB-EC"/>
</dbReference>
<dbReference type="SUPFAM" id="SSF55874">
    <property type="entry name" value="ATPase domain of HSP90 chaperone/DNA topoisomerase II/histidine kinase"/>
    <property type="match status" value="1"/>
</dbReference>
<dbReference type="InterPro" id="IPR005467">
    <property type="entry name" value="His_kinase_dom"/>
</dbReference>
<dbReference type="InterPro" id="IPR004358">
    <property type="entry name" value="Sig_transdc_His_kin-like_C"/>
</dbReference>
<feature type="transmembrane region" description="Helical" evidence="6">
    <location>
        <begin position="325"/>
        <end position="344"/>
    </location>
</feature>
<name>A0A5F1ZTT6_9LEPT</name>
<sequence length="772" mass="87237">MPKKKLSGFLFLLVLLSCNTSRSEHQTPSAINGTLDLRNWDFSSEKIPSLSGEWRFYWKEFLPKNSEEGSAPILVNAPSVWNSIQVEGQEIGSHGFATYRLQILLPESADPFYLRIPDQGTAYELHANGKLLTSAGKVGKTKSETIPNFKHHIAELPKSQAVDMILYISNFHNRWGGYWYPIQIGTFDTILSAKERASILTFILATAEGVMAIFNFVLFSFRKKDRSPLFLGIHSALIFIRTLTSDTRASYDLFPYLPWEFLYRLEYLSIYLTSPCLLAFMNETVRSVFWKKYGQYIMLPYYASSLLVIFSPNQIFTLTLVPLEIYNFLIPAPLWLFLLVKSVWSKTEDAALLLIGFAGVNITIINDILYQHYIVNTGYTIPYGELILLFTYSTVVAKKSSLSFVRSEGLSERLKILISSTQRIMLSTSVQSASQVALNDLSLFLGFLPDHASMYFPEKDSSSWKRFLFREEADQIEEGRSEGPLSPLSESVLSSVASPSFIEDRIILPIKRDERTFALLELPIRNSDYLSKEADLIEGISYALALSIQNLIRLDREKLAVIGELAAQIVHDIGHHTFLLQNLLNNIIQNAAQNPRAMLDQAKRETDALTNLSVDILEFAKNKILLELKEVNLEEFLSEIKKDLELFFQEKNIDLLIQSDPIEKIWIDPMRIRRMILNLAKNADEAMGGKGIFSIRVAKESGCIYMIFEDNGPGISEEAKLSLYEPLLKSKKPKGAGLGLSIVRKIVLAHGGEILVDSEPGKGSRFTVLLPE</sequence>
<dbReference type="Gene3D" id="3.30.565.10">
    <property type="entry name" value="Histidine kinase-like ATPase, C-terminal domain"/>
    <property type="match status" value="1"/>
</dbReference>
<dbReference type="EC" id="2.7.13.3" evidence="2"/>
<dbReference type="InterPro" id="IPR050736">
    <property type="entry name" value="Sensor_HK_Regulatory"/>
</dbReference>
<evidence type="ECO:0000256" key="2">
    <source>
        <dbReference type="ARBA" id="ARBA00012438"/>
    </source>
</evidence>
<dbReference type="EMBL" id="RQER01000004">
    <property type="protein sequence ID" value="TGK02541.1"/>
    <property type="molecule type" value="Genomic_DNA"/>
</dbReference>
<keyword evidence="6" id="KW-1133">Transmembrane helix</keyword>
<feature type="transmembrane region" description="Helical" evidence="6">
    <location>
        <begin position="264"/>
        <end position="281"/>
    </location>
</feature>
<evidence type="ECO:0000256" key="5">
    <source>
        <dbReference type="ARBA" id="ARBA00023012"/>
    </source>
</evidence>
<evidence type="ECO:0000313" key="10">
    <source>
        <dbReference type="Proteomes" id="UP000297273"/>
    </source>
</evidence>
<dbReference type="GO" id="GO:0000160">
    <property type="term" value="P:phosphorelay signal transduction system"/>
    <property type="evidence" value="ECO:0007669"/>
    <property type="project" value="UniProtKB-KW"/>
</dbReference>
<feature type="transmembrane region" description="Helical" evidence="6">
    <location>
        <begin position="228"/>
        <end position="244"/>
    </location>
</feature>
<evidence type="ECO:0000256" key="6">
    <source>
        <dbReference type="SAM" id="Phobius"/>
    </source>
</evidence>